<comment type="caution">
    <text evidence="2">The sequence shown here is derived from an EMBL/GenBank/DDBJ whole genome shotgun (WGS) entry which is preliminary data.</text>
</comment>
<feature type="compositionally biased region" description="Low complexity" evidence="1">
    <location>
        <begin position="60"/>
        <end position="80"/>
    </location>
</feature>
<sequence>MVRESIKIRPKQCTRFNDRDKNQHNEFKQFLINQTLASAMSSHPQTTPPQHKELKKTQFTAPKRTSRTTTHTATATPPTAIQLKAPPSSTASGQPPPNS</sequence>
<feature type="compositionally biased region" description="Polar residues" evidence="1">
    <location>
        <begin position="37"/>
        <end position="49"/>
    </location>
</feature>
<keyword evidence="3" id="KW-1185">Reference proteome</keyword>
<feature type="region of interest" description="Disordered" evidence="1">
    <location>
        <begin position="37"/>
        <end position="99"/>
    </location>
</feature>
<gene>
    <name evidence="2" type="ORF">KC19_VG053900</name>
</gene>
<name>A0A8T0HM72_CERPU</name>
<evidence type="ECO:0000256" key="1">
    <source>
        <dbReference type="SAM" id="MobiDB-lite"/>
    </source>
</evidence>
<evidence type="ECO:0000313" key="2">
    <source>
        <dbReference type="EMBL" id="KAG0571921.1"/>
    </source>
</evidence>
<dbReference type="EMBL" id="CM026426">
    <property type="protein sequence ID" value="KAG0571921.1"/>
    <property type="molecule type" value="Genomic_DNA"/>
</dbReference>
<evidence type="ECO:0000313" key="3">
    <source>
        <dbReference type="Proteomes" id="UP000822688"/>
    </source>
</evidence>
<protein>
    <submittedName>
        <fullName evidence="2">Uncharacterized protein</fullName>
    </submittedName>
</protein>
<organism evidence="2 3">
    <name type="scientific">Ceratodon purpureus</name>
    <name type="common">Fire moss</name>
    <name type="synonym">Dicranum purpureum</name>
    <dbReference type="NCBI Taxonomy" id="3225"/>
    <lineage>
        <taxon>Eukaryota</taxon>
        <taxon>Viridiplantae</taxon>
        <taxon>Streptophyta</taxon>
        <taxon>Embryophyta</taxon>
        <taxon>Bryophyta</taxon>
        <taxon>Bryophytina</taxon>
        <taxon>Bryopsida</taxon>
        <taxon>Dicranidae</taxon>
        <taxon>Pseudoditrichales</taxon>
        <taxon>Ditrichaceae</taxon>
        <taxon>Ceratodon</taxon>
    </lineage>
</organism>
<proteinExistence type="predicted"/>
<feature type="region of interest" description="Disordered" evidence="1">
    <location>
        <begin position="1"/>
        <end position="22"/>
    </location>
</feature>
<reference evidence="2" key="1">
    <citation type="submission" date="2020-06" db="EMBL/GenBank/DDBJ databases">
        <title>WGS assembly of Ceratodon purpureus strain R40.</title>
        <authorList>
            <person name="Carey S.B."/>
            <person name="Jenkins J."/>
            <person name="Shu S."/>
            <person name="Lovell J.T."/>
            <person name="Sreedasyam A."/>
            <person name="Maumus F."/>
            <person name="Tiley G.P."/>
            <person name="Fernandez-Pozo N."/>
            <person name="Barry K."/>
            <person name="Chen C."/>
            <person name="Wang M."/>
            <person name="Lipzen A."/>
            <person name="Daum C."/>
            <person name="Saski C.A."/>
            <person name="Payton A.C."/>
            <person name="Mcbreen J.C."/>
            <person name="Conrad R.E."/>
            <person name="Kollar L.M."/>
            <person name="Olsson S."/>
            <person name="Huttunen S."/>
            <person name="Landis J.B."/>
            <person name="Wickett N.J."/>
            <person name="Johnson M.G."/>
            <person name="Rensing S.A."/>
            <person name="Grimwood J."/>
            <person name="Schmutz J."/>
            <person name="Mcdaniel S.F."/>
        </authorList>
    </citation>
    <scope>NUCLEOTIDE SEQUENCE</scope>
    <source>
        <strain evidence="2">R40</strain>
    </source>
</reference>
<dbReference type="AlphaFoldDB" id="A0A8T0HM72"/>
<accession>A0A8T0HM72</accession>
<dbReference type="Proteomes" id="UP000822688">
    <property type="component" value="Chromosome V"/>
</dbReference>